<dbReference type="RefSeq" id="WP_304995287.1">
    <property type="nucleotide sequence ID" value="NZ_CP101717.1"/>
</dbReference>
<dbReference type="PROSITE" id="PS50943">
    <property type="entry name" value="HTH_CROC1"/>
    <property type="match status" value="2"/>
</dbReference>
<dbReference type="InterPro" id="IPR001387">
    <property type="entry name" value="Cro/C1-type_HTH"/>
</dbReference>
<dbReference type="Pfam" id="PF13560">
    <property type="entry name" value="HTH_31"/>
    <property type="match status" value="1"/>
</dbReference>
<dbReference type="InterPro" id="IPR010982">
    <property type="entry name" value="Lambda_DNA-bd_dom_sf"/>
</dbReference>
<dbReference type="EMBL" id="CP101717">
    <property type="protein sequence ID" value="WLD58003.1"/>
    <property type="molecule type" value="Genomic_DNA"/>
</dbReference>
<dbReference type="CDD" id="cd00093">
    <property type="entry name" value="HTH_XRE"/>
    <property type="match status" value="2"/>
</dbReference>
<proteinExistence type="predicted"/>
<sequence length="280" mass="31939">MDTYDQLTRYLQQHDGIRIAPYAEQESGLGNHLGQMLRRCRSDRGISQLAEAERLRVSRAQYLRYESGSSIPRLHTIALWSLQTGVPPESLVGQLPYASNGLAVPAQFFRLSPWLCETSDELFLSCIQHLCHILQLETPELDVKAISLSCTAKRQALDEVLEQKIYAAIGANLRLVRQILSYSQEEMANGLGISTSHFLAIERGEIAYSFLLFPRFAYSMQVPPIALTLNTQYYKARLALQTRYRLVNEILQHLPDTIRADTVRWIAEGVRLHQQHRSTR</sequence>
<evidence type="ECO:0000256" key="1">
    <source>
        <dbReference type="ARBA" id="ARBA00023125"/>
    </source>
</evidence>
<feature type="domain" description="HTH cro/C1-type" evidence="2">
    <location>
        <begin position="37"/>
        <end position="91"/>
    </location>
</feature>
<organism evidence="3">
    <name type="scientific">Salinispirillum sp. LH 10-3-1</name>
    <dbReference type="NCBI Taxonomy" id="2952525"/>
    <lineage>
        <taxon>Bacteria</taxon>
        <taxon>Pseudomonadati</taxon>
        <taxon>Pseudomonadota</taxon>
        <taxon>Gammaproteobacteria</taxon>
        <taxon>Oceanospirillales</taxon>
        <taxon>Saccharospirillaceae</taxon>
        <taxon>Salinispirillum</taxon>
    </lineage>
</organism>
<dbReference type="Gene3D" id="1.10.260.40">
    <property type="entry name" value="lambda repressor-like DNA-binding domains"/>
    <property type="match status" value="2"/>
</dbReference>
<name>A0AB38YFZ3_9GAMM</name>
<dbReference type="PANTHER" id="PTHR46558:SF11">
    <property type="entry name" value="HTH-TYPE TRANSCRIPTIONAL REGULATOR XRE"/>
    <property type="match status" value="1"/>
</dbReference>
<dbReference type="GO" id="GO:0003677">
    <property type="term" value="F:DNA binding"/>
    <property type="evidence" value="ECO:0007669"/>
    <property type="project" value="UniProtKB-KW"/>
</dbReference>
<reference evidence="3" key="1">
    <citation type="submission" date="2022-07" db="EMBL/GenBank/DDBJ databases">
        <title>Complete genome sequence of Salinispirillum sp. LH10-3-1 capable of multiple carbohydrate inversion isolated from a soda lake.</title>
        <authorList>
            <person name="Liu J."/>
            <person name="Zhai Y."/>
            <person name="Zhang H."/>
            <person name="Yang H."/>
            <person name="Qu J."/>
            <person name="Li J."/>
        </authorList>
    </citation>
    <scope>NUCLEOTIDE SEQUENCE</scope>
    <source>
        <strain evidence="3">LH 10-3-1</strain>
    </source>
</reference>
<evidence type="ECO:0000313" key="3">
    <source>
        <dbReference type="EMBL" id="WLD58003.1"/>
    </source>
</evidence>
<evidence type="ECO:0000259" key="2">
    <source>
        <dbReference type="PROSITE" id="PS50943"/>
    </source>
</evidence>
<keyword evidence="1" id="KW-0238">DNA-binding</keyword>
<dbReference type="SMART" id="SM00530">
    <property type="entry name" value="HTH_XRE"/>
    <property type="match status" value="2"/>
</dbReference>
<dbReference type="SUPFAM" id="SSF47413">
    <property type="entry name" value="lambda repressor-like DNA-binding domains"/>
    <property type="match status" value="2"/>
</dbReference>
<accession>A0AB38YFZ3</accession>
<protein>
    <submittedName>
        <fullName evidence="3">Transcriptional regulator</fullName>
    </submittedName>
</protein>
<gene>
    <name evidence="3" type="ORF">NFC81_15000</name>
</gene>
<dbReference type="AlphaFoldDB" id="A0AB38YFZ3"/>
<dbReference type="PANTHER" id="PTHR46558">
    <property type="entry name" value="TRACRIPTIONAL REGULATORY PROTEIN-RELATED-RELATED"/>
    <property type="match status" value="1"/>
</dbReference>
<feature type="domain" description="HTH cro/C1-type" evidence="2">
    <location>
        <begin position="173"/>
        <end position="227"/>
    </location>
</feature>